<organism evidence="1 2">
    <name type="scientific">Russula earlei</name>
    <dbReference type="NCBI Taxonomy" id="71964"/>
    <lineage>
        <taxon>Eukaryota</taxon>
        <taxon>Fungi</taxon>
        <taxon>Dikarya</taxon>
        <taxon>Basidiomycota</taxon>
        <taxon>Agaricomycotina</taxon>
        <taxon>Agaricomycetes</taxon>
        <taxon>Russulales</taxon>
        <taxon>Russulaceae</taxon>
        <taxon>Russula</taxon>
    </lineage>
</organism>
<comment type="caution">
    <text evidence="1">The sequence shown here is derived from an EMBL/GenBank/DDBJ whole genome shotgun (WGS) entry which is preliminary data.</text>
</comment>
<evidence type="ECO:0000313" key="1">
    <source>
        <dbReference type="EMBL" id="KAI9449146.1"/>
    </source>
</evidence>
<sequence length="272" mass="30591">MRKVFVLVACIFPYVLNAQIADSAKREVKLQGAINFRDVGGYITKEGKHVKWGKIYRSAAINKLTEQDLQKLQSLHLAYILDFRGPYEVQAAPDKIPAGAIRISLPAGSENIGDSNYMKTMVKSMRNDSALLQFYSVLTPFPARYTPLFDELLQANPDSALLFHCSAGKDRTGIAAALILYALGVDEQTIMQDYLATNYYRRTENERSIKGMMQAYNMDETTAKGMMAAKPLYLQATFQSIEKQYGSVDHYLETELGLTPSKRKALQKKFTE</sequence>
<evidence type="ECO:0000313" key="2">
    <source>
        <dbReference type="Proteomes" id="UP001207468"/>
    </source>
</evidence>
<protein>
    <submittedName>
        <fullName evidence="1">Protein tyrosine/serine phosphatase</fullName>
    </submittedName>
</protein>
<dbReference type="EMBL" id="JAGFNK010000526">
    <property type="protein sequence ID" value="KAI9449146.1"/>
    <property type="molecule type" value="Genomic_DNA"/>
</dbReference>
<gene>
    <name evidence="1" type="ORF">F5148DRAFT_987762</name>
</gene>
<reference evidence="1" key="1">
    <citation type="submission" date="2021-03" db="EMBL/GenBank/DDBJ databases">
        <title>Evolutionary priming and transition to the ectomycorrhizal habit in an iconic lineage of mushroom-forming fungi: is preadaptation a requirement?</title>
        <authorList>
            <consortium name="DOE Joint Genome Institute"/>
            <person name="Looney B.P."/>
            <person name="Miyauchi S."/>
            <person name="Morin E."/>
            <person name="Drula E."/>
            <person name="Courty P.E."/>
            <person name="Chicoki N."/>
            <person name="Fauchery L."/>
            <person name="Kohler A."/>
            <person name="Kuo A."/>
            <person name="LaButti K."/>
            <person name="Pangilinan J."/>
            <person name="Lipzen A."/>
            <person name="Riley R."/>
            <person name="Andreopoulos W."/>
            <person name="He G."/>
            <person name="Johnson J."/>
            <person name="Barry K.W."/>
            <person name="Grigoriev I.V."/>
            <person name="Nagy L."/>
            <person name="Hibbett D."/>
            <person name="Henrissat B."/>
            <person name="Matheny P.B."/>
            <person name="Labbe J."/>
            <person name="Martin A.F."/>
        </authorList>
    </citation>
    <scope>NUCLEOTIDE SEQUENCE</scope>
    <source>
        <strain evidence="1">BPL698</strain>
    </source>
</reference>
<keyword evidence="2" id="KW-1185">Reference proteome</keyword>
<name>A0ACC0TVV8_9AGAM</name>
<proteinExistence type="predicted"/>
<dbReference type="Proteomes" id="UP001207468">
    <property type="component" value="Unassembled WGS sequence"/>
</dbReference>
<accession>A0ACC0TVV8</accession>